<evidence type="ECO:0000313" key="1">
    <source>
        <dbReference type="EMBL" id="GAS98201.1"/>
    </source>
</evidence>
<evidence type="ECO:0000313" key="2">
    <source>
        <dbReference type="Proteomes" id="UP000069443"/>
    </source>
</evidence>
<proteinExistence type="predicted"/>
<reference evidence="2" key="2">
    <citation type="submission" date="2016-02" db="EMBL/GenBank/DDBJ databases">
        <title>Draft genome sequence of five rapidly growing Mycobacterium species.</title>
        <authorList>
            <person name="Katahira K."/>
            <person name="Gotou Y."/>
            <person name="Iida K."/>
            <person name="Ogura Y."/>
            <person name="Hayashi T."/>
        </authorList>
    </citation>
    <scope>NUCLEOTIDE SEQUENCE [LARGE SCALE GENOMIC DNA]</scope>
    <source>
        <strain evidence="2">JCM15298</strain>
    </source>
</reference>
<reference evidence="2" key="1">
    <citation type="journal article" date="2016" name="Genome Announc.">
        <title>Draft Genome Sequences of Five Rapidly Growing Mycobacterium Species, M. thermoresistibile, M. fortuitum subsp. acetamidolyticum, M. canariasense, M. brisbanense, and M. novocastrense.</title>
        <authorList>
            <person name="Katahira K."/>
            <person name="Ogura Y."/>
            <person name="Gotoh Y."/>
            <person name="Hayashi T."/>
        </authorList>
    </citation>
    <scope>NUCLEOTIDE SEQUENCE [LARGE SCALE GENOMIC DNA]</scope>
    <source>
        <strain evidence="2">JCM15298</strain>
    </source>
</reference>
<dbReference type="RefSeq" id="WP_062659039.1">
    <property type="nucleotide sequence ID" value="NZ_BCSY01000080.1"/>
</dbReference>
<protein>
    <submittedName>
        <fullName evidence="1">Uncharacterized protein</fullName>
    </submittedName>
</protein>
<dbReference type="Proteomes" id="UP000069443">
    <property type="component" value="Unassembled WGS sequence"/>
</dbReference>
<comment type="caution">
    <text evidence="1">The sequence shown here is derived from an EMBL/GenBank/DDBJ whole genome shotgun (WGS) entry which is preliminary data.</text>
</comment>
<name>A0A100WHC3_MYCCR</name>
<keyword evidence="2" id="KW-1185">Reference proteome</keyword>
<accession>A0A100WHC3</accession>
<sequence length="67" mass="6848">MTTQLNSKILYAGQTLMTNAEGATSIALAVSESAKDGEARVVTVIDGTSKVTLMISPAIPIVIVANA</sequence>
<dbReference type="EMBL" id="BCSY01000080">
    <property type="protein sequence ID" value="GAS98201.1"/>
    <property type="molecule type" value="Genomic_DNA"/>
</dbReference>
<dbReference type="AlphaFoldDB" id="A0A100WHC3"/>
<organism evidence="1 2">
    <name type="scientific">Mycolicibacterium canariasense</name>
    <name type="common">Mycobacterium canariasense</name>
    <dbReference type="NCBI Taxonomy" id="228230"/>
    <lineage>
        <taxon>Bacteria</taxon>
        <taxon>Bacillati</taxon>
        <taxon>Actinomycetota</taxon>
        <taxon>Actinomycetes</taxon>
        <taxon>Mycobacteriales</taxon>
        <taxon>Mycobacteriaceae</taxon>
        <taxon>Mycolicibacterium</taxon>
    </lineage>
</organism>
<gene>
    <name evidence="1" type="ORF">RMCC_5166</name>
</gene>